<accession>A0A9N8WDG4</accession>
<dbReference type="EMBL" id="CAJVPP010000418">
    <property type="protein sequence ID" value="CAG8480697.1"/>
    <property type="molecule type" value="Genomic_DNA"/>
</dbReference>
<gene>
    <name evidence="1" type="ORF">FMOSSE_LOCUS3007</name>
</gene>
<dbReference type="Proteomes" id="UP000789375">
    <property type="component" value="Unassembled WGS sequence"/>
</dbReference>
<reference evidence="1" key="1">
    <citation type="submission" date="2021-06" db="EMBL/GenBank/DDBJ databases">
        <authorList>
            <person name="Kallberg Y."/>
            <person name="Tangrot J."/>
            <person name="Rosling A."/>
        </authorList>
    </citation>
    <scope>NUCLEOTIDE SEQUENCE</scope>
    <source>
        <strain evidence="1">87-6 pot B 2015</strain>
    </source>
</reference>
<evidence type="ECO:0000313" key="2">
    <source>
        <dbReference type="Proteomes" id="UP000789375"/>
    </source>
</evidence>
<sequence>MFQRRQIQRRQQNANRVIRRQNRQRRIRFINNLDTLSRIANLPQQIIDDNSTLDQFFNG</sequence>
<evidence type="ECO:0000313" key="1">
    <source>
        <dbReference type="EMBL" id="CAG8480697.1"/>
    </source>
</evidence>
<keyword evidence="2" id="KW-1185">Reference proteome</keyword>
<comment type="caution">
    <text evidence="1">The sequence shown here is derived from an EMBL/GenBank/DDBJ whole genome shotgun (WGS) entry which is preliminary data.</text>
</comment>
<name>A0A9N8WDG4_FUNMO</name>
<protein>
    <submittedName>
        <fullName evidence="1">13076_t:CDS:1</fullName>
    </submittedName>
</protein>
<proteinExistence type="predicted"/>
<dbReference type="AlphaFoldDB" id="A0A9N8WDG4"/>
<organism evidence="1 2">
    <name type="scientific">Funneliformis mosseae</name>
    <name type="common">Endomycorrhizal fungus</name>
    <name type="synonym">Glomus mosseae</name>
    <dbReference type="NCBI Taxonomy" id="27381"/>
    <lineage>
        <taxon>Eukaryota</taxon>
        <taxon>Fungi</taxon>
        <taxon>Fungi incertae sedis</taxon>
        <taxon>Mucoromycota</taxon>
        <taxon>Glomeromycotina</taxon>
        <taxon>Glomeromycetes</taxon>
        <taxon>Glomerales</taxon>
        <taxon>Glomeraceae</taxon>
        <taxon>Funneliformis</taxon>
    </lineage>
</organism>